<protein>
    <submittedName>
        <fullName evidence="6">LysR family transcriptional regulator</fullName>
    </submittedName>
</protein>
<evidence type="ECO:0000256" key="4">
    <source>
        <dbReference type="ARBA" id="ARBA00023163"/>
    </source>
</evidence>
<dbReference type="RefSeq" id="WP_380230791.1">
    <property type="nucleotide sequence ID" value="NZ_JBHSVH010000002.1"/>
</dbReference>
<dbReference type="Proteomes" id="UP001596435">
    <property type="component" value="Unassembled WGS sequence"/>
</dbReference>
<evidence type="ECO:0000256" key="2">
    <source>
        <dbReference type="ARBA" id="ARBA00023015"/>
    </source>
</evidence>
<organism evidence="6 7">
    <name type="scientific">Kitasatospora paranensis</name>
    <dbReference type="NCBI Taxonomy" id="258053"/>
    <lineage>
        <taxon>Bacteria</taxon>
        <taxon>Bacillati</taxon>
        <taxon>Actinomycetota</taxon>
        <taxon>Actinomycetes</taxon>
        <taxon>Kitasatosporales</taxon>
        <taxon>Streptomycetaceae</taxon>
        <taxon>Kitasatospora</taxon>
    </lineage>
</organism>
<dbReference type="InterPro" id="IPR036388">
    <property type="entry name" value="WH-like_DNA-bd_sf"/>
</dbReference>
<dbReference type="PRINTS" id="PR00039">
    <property type="entry name" value="HTHLYSR"/>
</dbReference>
<dbReference type="EMBL" id="JBHTAJ010000012">
    <property type="protein sequence ID" value="MFC7179587.1"/>
    <property type="molecule type" value="Genomic_DNA"/>
</dbReference>
<dbReference type="SUPFAM" id="SSF46785">
    <property type="entry name" value="Winged helix' DNA-binding domain"/>
    <property type="match status" value="1"/>
</dbReference>
<evidence type="ECO:0000256" key="1">
    <source>
        <dbReference type="ARBA" id="ARBA00009437"/>
    </source>
</evidence>
<dbReference type="PANTHER" id="PTHR30346:SF0">
    <property type="entry name" value="HCA OPERON TRANSCRIPTIONAL ACTIVATOR HCAR"/>
    <property type="match status" value="1"/>
</dbReference>
<evidence type="ECO:0000313" key="6">
    <source>
        <dbReference type="EMBL" id="MFC7179587.1"/>
    </source>
</evidence>
<keyword evidence="3" id="KW-0238">DNA-binding</keyword>
<dbReference type="Gene3D" id="3.40.190.10">
    <property type="entry name" value="Periplasmic binding protein-like II"/>
    <property type="match status" value="2"/>
</dbReference>
<accession>A0ABW2FT70</accession>
<evidence type="ECO:0000256" key="3">
    <source>
        <dbReference type="ARBA" id="ARBA00023125"/>
    </source>
</evidence>
<dbReference type="PROSITE" id="PS50931">
    <property type="entry name" value="HTH_LYSR"/>
    <property type="match status" value="1"/>
</dbReference>
<evidence type="ECO:0000313" key="7">
    <source>
        <dbReference type="Proteomes" id="UP001596435"/>
    </source>
</evidence>
<keyword evidence="2" id="KW-0805">Transcription regulation</keyword>
<comment type="caution">
    <text evidence="6">The sequence shown here is derived from an EMBL/GenBank/DDBJ whole genome shotgun (WGS) entry which is preliminary data.</text>
</comment>
<dbReference type="Gene3D" id="1.10.10.10">
    <property type="entry name" value="Winged helix-like DNA-binding domain superfamily/Winged helix DNA-binding domain"/>
    <property type="match status" value="1"/>
</dbReference>
<comment type="similarity">
    <text evidence="1">Belongs to the LysR transcriptional regulatory family.</text>
</comment>
<keyword evidence="7" id="KW-1185">Reference proteome</keyword>
<dbReference type="InterPro" id="IPR036390">
    <property type="entry name" value="WH_DNA-bd_sf"/>
</dbReference>
<dbReference type="PANTHER" id="PTHR30346">
    <property type="entry name" value="TRANSCRIPTIONAL DUAL REGULATOR HCAR-RELATED"/>
    <property type="match status" value="1"/>
</dbReference>
<feature type="domain" description="HTH lysR-type" evidence="5">
    <location>
        <begin position="5"/>
        <end position="62"/>
    </location>
</feature>
<sequence>MPQDLHPRLLRGFVTTAETLHFGRAAGMLHVAQQALSRDVRALERQLGEVLFHRTTRSVVLTPAGESLLPRARRLLALHDEIVSSVQSRALLVDLNSDVDGGDLTSDRVLGAARSAAPDCDLLARFLGGLAAAAGELLAHRLDVSFGRFAGLPARVRGQLAHQPVRLEAMAVILPVGHPLAGRESVPVVALAGHPVDILAGNPATTEWTDLGRRLLAVHGLVAAPGYAPPVGVPELARYLTRHGHPVLTTTGGPEVPGSVTRPLVDPVPLSLLGLVHRPDLRHPGLVALQAAAARLGRSEGWLRRPPGSWLPDEDAALLAP</sequence>
<dbReference type="InterPro" id="IPR000847">
    <property type="entry name" value="LysR_HTH_N"/>
</dbReference>
<proteinExistence type="inferred from homology"/>
<reference evidence="7" key="1">
    <citation type="journal article" date="2019" name="Int. J. Syst. Evol. Microbiol.">
        <title>The Global Catalogue of Microorganisms (GCM) 10K type strain sequencing project: providing services to taxonomists for standard genome sequencing and annotation.</title>
        <authorList>
            <consortium name="The Broad Institute Genomics Platform"/>
            <consortium name="The Broad Institute Genome Sequencing Center for Infectious Disease"/>
            <person name="Wu L."/>
            <person name="Ma J."/>
        </authorList>
    </citation>
    <scope>NUCLEOTIDE SEQUENCE [LARGE SCALE GENOMIC DNA]</scope>
    <source>
        <strain evidence="7">CGMCC 1.12859</strain>
    </source>
</reference>
<gene>
    <name evidence="6" type="ORF">ACFQMG_08415</name>
</gene>
<keyword evidence="4" id="KW-0804">Transcription</keyword>
<evidence type="ECO:0000259" key="5">
    <source>
        <dbReference type="PROSITE" id="PS50931"/>
    </source>
</evidence>
<dbReference type="Pfam" id="PF00126">
    <property type="entry name" value="HTH_1"/>
    <property type="match status" value="1"/>
</dbReference>
<name>A0ABW2FT70_9ACTN</name>